<dbReference type="Proteomes" id="UP000053647">
    <property type="component" value="Unassembled WGS sequence"/>
</dbReference>
<organism evidence="2 3">
    <name type="scientific">Paxillus involutus ATCC 200175</name>
    <dbReference type="NCBI Taxonomy" id="664439"/>
    <lineage>
        <taxon>Eukaryota</taxon>
        <taxon>Fungi</taxon>
        <taxon>Dikarya</taxon>
        <taxon>Basidiomycota</taxon>
        <taxon>Agaricomycotina</taxon>
        <taxon>Agaricomycetes</taxon>
        <taxon>Agaricomycetidae</taxon>
        <taxon>Boletales</taxon>
        <taxon>Paxilineae</taxon>
        <taxon>Paxillaceae</taxon>
        <taxon>Paxillus</taxon>
    </lineage>
</organism>
<protein>
    <submittedName>
        <fullName evidence="2">Uncharacterized protein</fullName>
    </submittedName>
</protein>
<dbReference type="EMBL" id="KN820647">
    <property type="protein sequence ID" value="KIJ05889.1"/>
    <property type="molecule type" value="Genomic_DNA"/>
</dbReference>
<gene>
    <name evidence="2" type="ORF">PAXINDRAFT_121970</name>
</gene>
<keyword evidence="3" id="KW-1185">Reference proteome</keyword>
<reference evidence="2 3" key="1">
    <citation type="submission" date="2014-06" db="EMBL/GenBank/DDBJ databases">
        <authorList>
            <consortium name="DOE Joint Genome Institute"/>
            <person name="Kuo A."/>
            <person name="Kohler A."/>
            <person name="Nagy L.G."/>
            <person name="Floudas D."/>
            <person name="Copeland A."/>
            <person name="Barry K.W."/>
            <person name="Cichocki N."/>
            <person name="Veneault-Fourrey C."/>
            <person name="LaButti K."/>
            <person name="Lindquist E.A."/>
            <person name="Lipzen A."/>
            <person name="Lundell T."/>
            <person name="Morin E."/>
            <person name="Murat C."/>
            <person name="Sun H."/>
            <person name="Tunlid A."/>
            <person name="Henrissat B."/>
            <person name="Grigoriev I.V."/>
            <person name="Hibbett D.S."/>
            <person name="Martin F."/>
            <person name="Nordberg H.P."/>
            <person name="Cantor M.N."/>
            <person name="Hua S.X."/>
        </authorList>
    </citation>
    <scope>NUCLEOTIDE SEQUENCE [LARGE SCALE GENOMIC DNA]</scope>
    <source>
        <strain evidence="2 3">ATCC 200175</strain>
    </source>
</reference>
<name>A0A0C9SMB6_PAXIN</name>
<sequence>MASPLIIEASTTDASPSAPSVPTKATALTPPTGWTNDPDSMDLDYYWQGRNGDLKATLAEWHNLPDAQPLITRLPDPSDAIFLFQSGGKYYIWNGIEGVVCSIDETTSLEEIYMTIGELGQGKLGVLLMTRLWQSKTWKD</sequence>
<proteinExistence type="predicted"/>
<evidence type="ECO:0000313" key="2">
    <source>
        <dbReference type="EMBL" id="KIJ05889.1"/>
    </source>
</evidence>
<accession>A0A0C9SMB6</accession>
<reference evidence="3" key="2">
    <citation type="submission" date="2015-01" db="EMBL/GenBank/DDBJ databases">
        <title>Evolutionary Origins and Diversification of the Mycorrhizal Mutualists.</title>
        <authorList>
            <consortium name="DOE Joint Genome Institute"/>
            <consortium name="Mycorrhizal Genomics Consortium"/>
            <person name="Kohler A."/>
            <person name="Kuo A."/>
            <person name="Nagy L.G."/>
            <person name="Floudas D."/>
            <person name="Copeland A."/>
            <person name="Barry K.W."/>
            <person name="Cichocki N."/>
            <person name="Veneault-Fourrey C."/>
            <person name="LaButti K."/>
            <person name="Lindquist E.A."/>
            <person name="Lipzen A."/>
            <person name="Lundell T."/>
            <person name="Morin E."/>
            <person name="Murat C."/>
            <person name="Riley R."/>
            <person name="Ohm R."/>
            <person name="Sun H."/>
            <person name="Tunlid A."/>
            <person name="Henrissat B."/>
            <person name="Grigoriev I.V."/>
            <person name="Hibbett D.S."/>
            <person name="Martin F."/>
        </authorList>
    </citation>
    <scope>NUCLEOTIDE SEQUENCE [LARGE SCALE GENOMIC DNA]</scope>
    <source>
        <strain evidence="3">ATCC 200175</strain>
    </source>
</reference>
<dbReference type="OrthoDB" id="2671056at2759"/>
<dbReference type="HOGENOM" id="CLU_160836_1_0_1"/>
<dbReference type="AlphaFoldDB" id="A0A0C9SMB6"/>
<evidence type="ECO:0000313" key="3">
    <source>
        <dbReference type="Proteomes" id="UP000053647"/>
    </source>
</evidence>
<feature type="compositionally biased region" description="Low complexity" evidence="1">
    <location>
        <begin position="9"/>
        <end position="23"/>
    </location>
</feature>
<feature type="region of interest" description="Disordered" evidence="1">
    <location>
        <begin position="9"/>
        <end position="34"/>
    </location>
</feature>
<evidence type="ECO:0000256" key="1">
    <source>
        <dbReference type="SAM" id="MobiDB-lite"/>
    </source>
</evidence>